<proteinExistence type="predicted"/>
<keyword evidence="4 5" id="KW-0472">Membrane</keyword>
<dbReference type="Proteomes" id="UP001187682">
    <property type="component" value="Unassembled WGS sequence"/>
</dbReference>
<dbReference type="EMBL" id="ONZQ02000003">
    <property type="protein sequence ID" value="SPN99924.1"/>
    <property type="molecule type" value="Genomic_DNA"/>
</dbReference>
<evidence type="ECO:0000313" key="8">
    <source>
        <dbReference type="Proteomes" id="UP001187682"/>
    </source>
</evidence>
<dbReference type="GO" id="GO:0016020">
    <property type="term" value="C:membrane"/>
    <property type="evidence" value="ECO:0007669"/>
    <property type="project" value="UniProtKB-SubCell"/>
</dbReference>
<dbReference type="InterPro" id="IPR032805">
    <property type="entry name" value="Wax_synthase_dom"/>
</dbReference>
<evidence type="ECO:0000256" key="2">
    <source>
        <dbReference type="ARBA" id="ARBA00022692"/>
    </source>
</evidence>
<keyword evidence="3 5" id="KW-1133">Transmembrane helix</keyword>
<evidence type="ECO:0000313" key="7">
    <source>
        <dbReference type="EMBL" id="SPN99924.1"/>
    </source>
</evidence>
<dbReference type="AlphaFoldDB" id="A0AAE8ST11"/>
<protein>
    <recommendedName>
        <fullName evidence="6">Wax synthase domain-containing protein</fullName>
    </recommendedName>
</protein>
<feature type="transmembrane region" description="Helical" evidence="5">
    <location>
        <begin position="33"/>
        <end position="50"/>
    </location>
</feature>
<feature type="domain" description="Wax synthase" evidence="6">
    <location>
        <begin position="235"/>
        <end position="311"/>
    </location>
</feature>
<comment type="subcellular location">
    <subcellularLocation>
        <location evidence="1">Membrane</location>
        <topology evidence="1">Multi-pass membrane protein</topology>
    </subcellularLocation>
</comment>
<comment type="caution">
    <text evidence="7">The sequence shown here is derived from an EMBL/GenBank/DDBJ whole genome shotgun (WGS) entry which is preliminary data.</text>
</comment>
<evidence type="ECO:0000259" key="6">
    <source>
        <dbReference type="Pfam" id="PF13813"/>
    </source>
</evidence>
<organism evidence="7 8">
    <name type="scientific">Cephalotrichum gorgonifer</name>
    <dbReference type="NCBI Taxonomy" id="2041049"/>
    <lineage>
        <taxon>Eukaryota</taxon>
        <taxon>Fungi</taxon>
        <taxon>Dikarya</taxon>
        <taxon>Ascomycota</taxon>
        <taxon>Pezizomycotina</taxon>
        <taxon>Sordariomycetes</taxon>
        <taxon>Hypocreomycetidae</taxon>
        <taxon>Microascales</taxon>
        <taxon>Microascaceae</taxon>
        <taxon>Cephalotrichum</taxon>
    </lineage>
</organism>
<keyword evidence="8" id="KW-1185">Reference proteome</keyword>
<evidence type="ECO:0000256" key="5">
    <source>
        <dbReference type="SAM" id="Phobius"/>
    </source>
</evidence>
<evidence type="ECO:0000256" key="3">
    <source>
        <dbReference type="ARBA" id="ARBA00022989"/>
    </source>
</evidence>
<dbReference type="Pfam" id="PF13813">
    <property type="entry name" value="MBOAT_2"/>
    <property type="match status" value="1"/>
</dbReference>
<sequence length="425" mass="47234">MDALIPASPLLIGAAQMVVVASTLAYTHKSSPLRLATLALIGVFGYYHYWSCPALSTSGLWNGTCAATNIIYCLHHIDLVILKRADHADLVDSSKPATAQGSAFLRALYLCFSTRSIRSKWQIGNVPAFPSYFRDTADPGRLSFLFRTAIIFAWQYLVLDFVDTAMAAQSPQEQQAAYGEGQEYILFDATREQLVTRLTTSVASSFFIGRIIMDFIYRAMALVAVGTGISQPLDWPPFFGRMRDAYTIRYFWGKFWHQWLRGPLSATSLFTSRSILGLPRRSLLEWYSNIFMTFTLSAAVHVANDVIAGKGIVTGTIIQFQGFAVAMLIEDAAQAVFRRLFGTAKSADSREKLRAPAWRLAVGYLWVQAVLFVVVPWYIYPSGRMPAGSMWTVPYSFVEVLGMQKAGAIIGGLLIFILAFLKPEI</sequence>
<keyword evidence="2 5" id="KW-0812">Transmembrane</keyword>
<feature type="transmembrane region" description="Helical" evidence="5">
    <location>
        <begin position="6"/>
        <end position="26"/>
    </location>
</feature>
<evidence type="ECO:0000256" key="1">
    <source>
        <dbReference type="ARBA" id="ARBA00004141"/>
    </source>
</evidence>
<reference evidence="7" key="1">
    <citation type="submission" date="2018-03" db="EMBL/GenBank/DDBJ databases">
        <authorList>
            <person name="Guldener U."/>
        </authorList>
    </citation>
    <scope>NUCLEOTIDE SEQUENCE</scope>
</reference>
<accession>A0AAE8ST11</accession>
<gene>
    <name evidence="7" type="ORF">DNG_02776</name>
</gene>
<feature type="transmembrane region" description="Helical" evidence="5">
    <location>
        <begin position="360"/>
        <end position="380"/>
    </location>
</feature>
<name>A0AAE8ST11_9PEZI</name>
<evidence type="ECO:0000256" key="4">
    <source>
        <dbReference type="ARBA" id="ARBA00023136"/>
    </source>
</evidence>
<feature type="transmembrane region" description="Helical" evidence="5">
    <location>
        <begin position="400"/>
        <end position="421"/>
    </location>
</feature>